<name>A0A7V8V1V5_9BACT</name>
<comment type="caution">
    <text evidence="2">The sequence shown here is derived from an EMBL/GenBank/DDBJ whole genome shotgun (WGS) entry which is preliminary data.</text>
</comment>
<protein>
    <submittedName>
        <fullName evidence="2">Uncharacterized protein</fullName>
    </submittedName>
</protein>
<proteinExistence type="predicted"/>
<dbReference type="EMBL" id="JABRWO010000001">
    <property type="protein sequence ID" value="MBA2113370.1"/>
    <property type="molecule type" value="Genomic_DNA"/>
</dbReference>
<accession>A0A7V8V1V5</accession>
<dbReference type="AlphaFoldDB" id="A0A7V8V1V5"/>
<sequence>MSFARSTKTTRRVKVASTNRESSELSTRGYVLRDVASFLLVTREPLMGVRKKGRTSFECFGEYFHWYRDDYCLRIASEDKSLVVT</sequence>
<reference evidence="2 3" key="1">
    <citation type="submission" date="2020-05" db="EMBL/GenBank/DDBJ databases">
        <title>Bremerella alba sp. nov., a novel planctomycete isolated from the surface of the macroalga Fucus spiralis.</title>
        <authorList>
            <person name="Godinho O."/>
            <person name="Botelho R."/>
            <person name="Albuquerque L."/>
            <person name="Wiegand S."/>
            <person name="Da Costa M.S."/>
            <person name="Lobo-Da-Cunha A."/>
            <person name="Jogler C."/>
            <person name="Lage O.M."/>
        </authorList>
    </citation>
    <scope>NUCLEOTIDE SEQUENCE [LARGE SCALE GENOMIC DNA]</scope>
    <source>
        <strain evidence="2 3">FF15</strain>
    </source>
</reference>
<organism evidence="2 3">
    <name type="scientific">Bremerella alba</name>
    <dbReference type="NCBI Taxonomy" id="980252"/>
    <lineage>
        <taxon>Bacteria</taxon>
        <taxon>Pseudomonadati</taxon>
        <taxon>Planctomycetota</taxon>
        <taxon>Planctomycetia</taxon>
        <taxon>Pirellulales</taxon>
        <taxon>Pirellulaceae</taxon>
        <taxon>Bremerella</taxon>
    </lineage>
</organism>
<gene>
    <name evidence="2" type="ORF">HOV93_05190</name>
</gene>
<keyword evidence="3" id="KW-1185">Reference proteome</keyword>
<feature type="region of interest" description="Disordered" evidence="1">
    <location>
        <begin position="1"/>
        <end position="21"/>
    </location>
</feature>
<dbReference type="Proteomes" id="UP000551616">
    <property type="component" value="Unassembled WGS sequence"/>
</dbReference>
<evidence type="ECO:0000313" key="2">
    <source>
        <dbReference type="EMBL" id="MBA2113370.1"/>
    </source>
</evidence>
<evidence type="ECO:0000313" key="3">
    <source>
        <dbReference type="Proteomes" id="UP000551616"/>
    </source>
</evidence>
<evidence type="ECO:0000256" key="1">
    <source>
        <dbReference type="SAM" id="MobiDB-lite"/>
    </source>
</evidence>